<sequence length="448" mass="48467">MSTSRRQVIGGFGAALIAGQGFASSAAPGKASASAKQAWPAGFVWGVATAAHQIEGNNVNSDYWVLEHARGSKFKDQSGDACDSWNRWREDVDLVHGMGLTAYRFSVEWARIEPERGHFSEAALGHYRRMCLRCREVGIMPIVTFHHFTSPRWVAVMGGFENPAVASLFARYCERTARALGDLIGAACTMNEPNAQVTSYVMRGYQPYPGEANVAAEAARSLGAERFAAYFLGDALKARDGCLKAHVLATQAIKSVVPGLKVGLTLALQDLLPGPGGAELHRRVFDEARGPFYEAAGADDFVGVQPYMRLRTGPDGYLPAPAGVPLNRYGADASPDVLGAVVREAHRHCKAPILVSEHGIDTIDDRQRSVHLEASVAVLAQCVAEGLPVLGYLHWSLLDNFEWSSGYEPRFGLVAVDRKSFVRTPKPSAKAFRDIVAGAGAKRGRNRM</sequence>
<dbReference type="GO" id="GO:0008422">
    <property type="term" value="F:beta-glucosidase activity"/>
    <property type="evidence" value="ECO:0007669"/>
    <property type="project" value="TreeGrafter"/>
</dbReference>
<dbReference type="GO" id="GO:0005975">
    <property type="term" value="P:carbohydrate metabolic process"/>
    <property type="evidence" value="ECO:0007669"/>
    <property type="project" value="InterPro"/>
</dbReference>
<evidence type="ECO:0000256" key="4">
    <source>
        <dbReference type="RuleBase" id="RU003690"/>
    </source>
</evidence>
<dbReference type="PANTHER" id="PTHR10353">
    <property type="entry name" value="GLYCOSYL HYDROLASE"/>
    <property type="match status" value="1"/>
</dbReference>
<dbReference type="AlphaFoldDB" id="A0A2U2HDX3"/>
<name>A0A2U2HDX3_9BURK</name>
<evidence type="ECO:0000313" key="5">
    <source>
        <dbReference type="EMBL" id="PWF41452.1"/>
    </source>
</evidence>
<comment type="caution">
    <text evidence="5">The sequence shown here is derived from an EMBL/GenBank/DDBJ whole genome shotgun (WGS) entry which is preliminary data.</text>
</comment>
<protein>
    <submittedName>
        <fullName evidence="5">Glycoside hydrolase family 1 protein</fullName>
    </submittedName>
</protein>
<evidence type="ECO:0000313" key="6">
    <source>
        <dbReference type="Proteomes" id="UP000241421"/>
    </source>
</evidence>
<dbReference type="PANTHER" id="PTHR10353:SF36">
    <property type="entry name" value="LP05116P"/>
    <property type="match status" value="1"/>
</dbReference>
<dbReference type="RefSeq" id="WP_106760013.1">
    <property type="nucleotide sequence ID" value="NZ_PXWF02000312.1"/>
</dbReference>
<evidence type="ECO:0000256" key="2">
    <source>
        <dbReference type="ARBA" id="ARBA00022801"/>
    </source>
</evidence>
<keyword evidence="3" id="KW-0326">Glycosidase</keyword>
<dbReference type="PROSITE" id="PS51318">
    <property type="entry name" value="TAT"/>
    <property type="match status" value="1"/>
</dbReference>
<dbReference type="SUPFAM" id="SSF51445">
    <property type="entry name" value="(Trans)glycosidases"/>
    <property type="match status" value="1"/>
</dbReference>
<dbReference type="PRINTS" id="PR00131">
    <property type="entry name" value="GLHYDRLASE1"/>
</dbReference>
<evidence type="ECO:0000256" key="3">
    <source>
        <dbReference type="ARBA" id="ARBA00023295"/>
    </source>
</evidence>
<reference evidence="5 6" key="1">
    <citation type="submission" date="2018-04" db="EMBL/GenBank/DDBJ databases">
        <title>Massilia violaceinigra sp. nov., a novel purple-pigmented bacterium isolated from Tianshan glacier, Xinjiang, China.</title>
        <authorList>
            <person name="Wang H."/>
        </authorList>
    </citation>
    <scope>NUCLEOTIDE SEQUENCE [LARGE SCALE GENOMIC DNA]</scope>
    <source>
        <strain evidence="5 6">B448-2</strain>
    </source>
</reference>
<accession>A0A2U2HDX3</accession>
<organism evidence="5 6">
    <name type="scientific">Massilia glaciei</name>
    <dbReference type="NCBI Taxonomy" id="1524097"/>
    <lineage>
        <taxon>Bacteria</taxon>
        <taxon>Pseudomonadati</taxon>
        <taxon>Pseudomonadota</taxon>
        <taxon>Betaproteobacteria</taxon>
        <taxon>Burkholderiales</taxon>
        <taxon>Oxalobacteraceae</taxon>
        <taxon>Telluria group</taxon>
        <taxon>Massilia</taxon>
    </lineage>
</organism>
<keyword evidence="2 5" id="KW-0378">Hydrolase</keyword>
<dbReference type="Gene3D" id="3.20.20.80">
    <property type="entry name" value="Glycosidases"/>
    <property type="match status" value="1"/>
</dbReference>
<dbReference type="InterPro" id="IPR001360">
    <property type="entry name" value="Glyco_hydro_1"/>
</dbReference>
<dbReference type="Pfam" id="PF00232">
    <property type="entry name" value="Glyco_hydro_1"/>
    <property type="match status" value="2"/>
</dbReference>
<proteinExistence type="inferred from homology"/>
<dbReference type="Proteomes" id="UP000241421">
    <property type="component" value="Unassembled WGS sequence"/>
</dbReference>
<dbReference type="EMBL" id="PXWF02000312">
    <property type="protein sequence ID" value="PWF41452.1"/>
    <property type="molecule type" value="Genomic_DNA"/>
</dbReference>
<evidence type="ECO:0000256" key="1">
    <source>
        <dbReference type="ARBA" id="ARBA00010838"/>
    </source>
</evidence>
<gene>
    <name evidence="5" type="ORF">C7C56_024725</name>
</gene>
<comment type="similarity">
    <text evidence="1 4">Belongs to the glycosyl hydrolase 1 family.</text>
</comment>
<dbReference type="OrthoDB" id="9765195at2"/>
<keyword evidence="6" id="KW-1185">Reference proteome</keyword>
<dbReference type="InterPro" id="IPR006311">
    <property type="entry name" value="TAT_signal"/>
</dbReference>
<dbReference type="InterPro" id="IPR017853">
    <property type="entry name" value="GH"/>
</dbReference>